<evidence type="ECO:0000313" key="2">
    <source>
        <dbReference type="EMBL" id="EAP71080.1"/>
    </source>
</evidence>
<feature type="region of interest" description="Disordered" evidence="1">
    <location>
        <begin position="192"/>
        <end position="226"/>
    </location>
</feature>
<proteinExistence type="predicted"/>
<dbReference type="EMBL" id="AAKL01000067">
    <property type="protein sequence ID" value="EAP71080.1"/>
    <property type="molecule type" value="Genomic_DNA"/>
</dbReference>
<comment type="caution">
    <text evidence="2">The sequence shown here is derived from an EMBL/GenBank/DDBJ whole genome shotgun (WGS) entry which is preliminary data.</text>
</comment>
<accession>A0AB33V831</accession>
<gene>
    <name evidence="2" type="ORF">RRSL_00485</name>
</gene>
<dbReference type="AlphaFoldDB" id="A0AB33V831"/>
<evidence type="ECO:0000256" key="1">
    <source>
        <dbReference type="SAM" id="MobiDB-lite"/>
    </source>
</evidence>
<feature type="compositionally biased region" description="Basic residues" evidence="1">
    <location>
        <begin position="198"/>
        <end position="207"/>
    </location>
</feature>
<dbReference type="Proteomes" id="UP000005933">
    <property type="component" value="Unassembled WGS sequence"/>
</dbReference>
<name>A0AB33V831_RALSU</name>
<organism evidence="2 3">
    <name type="scientific">Ralstonia solanacearum (strain UW551)</name>
    <dbReference type="NCBI Taxonomy" id="342110"/>
    <lineage>
        <taxon>Bacteria</taxon>
        <taxon>Pseudomonadati</taxon>
        <taxon>Pseudomonadota</taxon>
        <taxon>Betaproteobacteria</taxon>
        <taxon>Burkholderiales</taxon>
        <taxon>Burkholderiaceae</taxon>
        <taxon>Ralstonia</taxon>
        <taxon>Ralstonia solanacearum species complex</taxon>
    </lineage>
</organism>
<protein>
    <submittedName>
        <fullName evidence="2">Uncharacterized protein</fullName>
    </submittedName>
</protein>
<reference evidence="2 3" key="1">
    <citation type="journal article" date="2006" name="Mol. Plant Microbe Interact.">
        <title>Identification of open reading frames unique to a select agent: Ralstonia solanacearum race 3 biovar 2.</title>
        <authorList>
            <person name="Gabriel D.W."/>
            <person name="Allen C."/>
            <person name="Schell M."/>
            <person name="Denny T.P."/>
            <person name="Greenberg J.T."/>
            <person name="Duan Y.P."/>
            <person name="Flores-Cruz Z."/>
            <person name="Huang Q."/>
            <person name="Clifford J.M."/>
            <person name="Presting G."/>
            <person name="Gonzalez E.T."/>
            <person name="Reddy J."/>
            <person name="Elphinstone J."/>
            <person name="Swanson J."/>
            <person name="Yao J."/>
            <person name="Mulholland V."/>
            <person name="Liu L."/>
            <person name="Farmerie W."/>
            <person name="Patnaikuni M."/>
            <person name="Balogh B."/>
            <person name="Norman D."/>
            <person name="Alvarez A."/>
            <person name="Castillo J.A."/>
            <person name="Jones J."/>
            <person name="Saddler G."/>
            <person name="Walunas T."/>
            <person name="Zhukov A."/>
            <person name="Mikhailova N."/>
        </authorList>
    </citation>
    <scope>NUCLEOTIDE SEQUENCE [LARGE SCALE GENOMIC DNA]</scope>
    <source>
        <strain evidence="2 3">UW551</strain>
    </source>
</reference>
<sequence length="311" mass="32476">MIGPANCASSSGLRTLPCGACSAATGAFQAAMESSALFSTTPGSSGAAGSAARRERLPAASAETLAAGALARSANAAGRTAWRPPTGGLTARSESMGAGVAAGAAGTRILRSSTRPLSMMSPRCPDLAQLAAAMSCRQPYRATQPARRKSSDYADTAAKHGGRWRMGGDLGERPASAVWAHVVAEEEKGGACGTRCRTAPKSRRRYSGARSRLSGGRTARQRHRDRVGRRCYLRSHRMHSADERSALRNVADGQPEADIAARVQATRQRVPIPIAEATHQAPLHCIDVSDGLQLANATAVLIASPPCYRAY</sequence>
<evidence type="ECO:0000313" key="3">
    <source>
        <dbReference type="Proteomes" id="UP000005933"/>
    </source>
</evidence>